<dbReference type="PANTHER" id="PTHR28055">
    <property type="entry name" value="ALTERED INHERITANCE OF MITOCHONDRIA PROTEIN 41, MITOCHONDRIAL"/>
    <property type="match status" value="1"/>
</dbReference>
<dbReference type="GO" id="GO:0016884">
    <property type="term" value="F:carbon-nitrogen ligase activity, with glutamine as amido-N-donor"/>
    <property type="evidence" value="ECO:0007669"/>
    <property type="project" value="InterPro"/>
</dbReference>
<keyword evidence="2" id="KW-1185">Reference proteome</keyword>
<evidence type="ECO:0000313" key="1">
    <source>
        <dbReference type="EMBL" id="RIJ25825.1"/>
    </source>
</evidence>
<sequence>MGQTDVSPANTIRDRVLVALQKAEADDAEGIRARTLRLVSCAMRDRDVTARGQGQCAGCEDTEVRKLLEIMVAQREVSAREFDDSGRITDAEREREEMEILQSFLPQPLEGLALEKAVDAVVNDLEATKLKDMGRCMAELQSRYPGRIDTGTAGKAVRRALV</sequence>
<dbReference type="InterPro" id="IPR042184">
    <property type="entry name" value="YqeY/Aim41_N"/>
</dbReference>
<accession>A0A399R6N1</accession>
<comment type="caution">
    <text evidence="1">The sequence shown here is derived from an EMBL/GenBank/DDBJ whole genome shotgun (WGS) entry which is preliminary data.</text>
</comment>
<gene>
    <name evidence="1" type="ORF">D1224_01510</name>
</gene>
<dbReference type="InterPro" id="IPR019004">
    <property type="entry name" value="YqeY/Aim41"/>
</dbReference>
<dbReference type="EMBL" id="QWGB01000004">
    <property type="protein sequence ID" value="RIJ25825.1"/>
    <property type="molecule type" value="Genomic_DNA"/>
</dbReference>
<proteinExistence type="predicted"/>
<organism evidence="1 2">
    <name type="scientific">Henriciella barbarensis</name>
    <dbReference type="NCBI Taxonomy" id="86342"/>
    <lineage>
        <taxon>Bacteria</taxon>
        <taxon>Pseudomonadati</taxon>
        <taxon>Pseudomonadota</taxon>
        <taxon>Alphaproteobacteria</taxon>
        <taxon>Hyphomonadales</taxon>
        <taxon>Hyphomonadaceae</taxon>
        <taxon>Henriciella</taxon>
    </lineage>
</organism>
<dbReference type="OrthoDB" id="9788127at2"/>
<dbReference type="SUPFAM" id="SSF89095">
    <property type="entry name" value="GatB/YqeY motif"/>
    <property type="match status" value="1"/>
</dbReference>
<reference evidence="1 2" key="1">
    <citation type="submission" date="2018-08" db="EMBL/GenBank/DDBJ databases">
        <title>Henriciella mobilis sp. nov., isolated from seawater.</title>
        <authorList>
            <person name="Cheng H."/>
            <person name="Wu Y.-H."/>
            <person name="Xu X.-W."/>
            <person name="Guo L.-L."/>
        </authorList>
    </citation>
    <scope>NUCLEOTIDE SEQUENCE [LARGE SCALE GENOMIC DNA]</scope>
    <source>
        <strain evidence="1 2">CCUG66934</strain>
    </source>
</reference>
<dbReference type="InterPro" id="IPR023168">
    <property type="entry name" value="GatB_Yqey_C_2"/>
</dbReference>
<dbReference type="AlphaFoldDB" id="A0A399R6N1"/>
<name>A0A399R6N1_9PROT</name>
<protein>
    <recommendedName>
        <fullName evidence="3">GatB/YqeY domain-containing protein</fullName>
    </recommendedName>
</protein>
<dbReference type="PANTHER" id="PTHR28055:SF1">
    <property type="entry name" value="ALTERED INHERITANCE OF MITOCHONDRIA PROTEIN 41, MITOCHONDRIAL"/>
    <property type="match status" value="1"/>
</dbReference>
<dbReference type="Pfam" id="PF09424">
    <property type="entry name" value="YqeY"/>
    <property type="match status" value="1"/>
</dbReference>
<dbReference type="Proteomes" id="UP000265431">
    <property type="component" value="Unassembled WGS sequence"/>
</dbReference>
<evidence type="ECO:0000313" key="2">
    <source>
        <dbReference type="Proteomes" id="UP000265431"/>
    </source>
</evidence>
<dbReference type="Gene3D" id="1.10.10.410">
    <property type="match status" value="1"/>
</dbReference>
<evidence type="ECO:0008006" key="3">
    <source>
        <dbReference type="Google" id="ProtNLM"/>
    </source>
</evidence>
<dbReference type="Gene3D" id="1.10.1510.10">
    <property type="entry name" value="Uncharacterised protein YqeY/AIM41 PF09424, N-terminal domain"/>
    <property type="match status" value="1"/>
</dbReference>
<dbReference type="RefSeq" id="WP_119378177.1">
    <property type="nucleotide sequence ID" value="NZ_QWGB01000004.1"/>
</dbReference>
<dbReference type="InterPro" id="IPR003789">
    <property type="entry name" value="Asn/Gln_tRNA_amidoTrase-B-like"/>
</dbReference>